<organism evidence="2 3">
    <name type="scientific">Coniochaeta ligniaria NRRL 30616</name>
    <dbReference type="NCBI Taxonomy" id="1408157"/>
    <lineage>
        <taxon>Eukaryota</taxon>
        <taxon>Fungi</taxon>
        <taxon>Dikarya</taxon>
        <taxon>Ascomycota</taxon>
        <taxon>Pezizomycotina</taxon>
        <taxon>Sordariomycetes</taxon>
        <taxon>Sordariomycetidae</taxon>
        <taxon>Coniochaetales</taxon>
        <taxon>Coniochaetaceae</taxon>
        <taxon>Coniochaeta</taxon>
    </lineage>
</organism>
<evidence type="ECO:0000313" key="3">
    <source>
        <dbReference type="Proteomes" id="UP000182658"/>
    </source>
</evidence>
<protein>
    <recommendedName>
        <fullName evidence="1">Clr5 domain-containing protein</fullName>
    </recommendedName>
</protein>
<dbReference type="OrthoDB" id="5308957at2759"/>
<evidence type="ECO:0000313" key="2">
    <source>
        <dbReference type="EMBL" id="OIW32788.1"/>
    </source>
</evidence>
<dbReference type="EMBL" id="KV875095">
    <property type="protein sequence ID" value="OIW32788.1"/>
    <property type="molecule type" value="Genomic_DNA"/>
</dbReference>
<dbReference type="Proteomes" id="UP000182658">
    <property type="component" value="Unassembled WGS sequence"/>
</dbReference>
<sequence length="519" mass="58876">MNGKYAREEDWETHRERITQLYYRAGMSLRLVKQIMQDEHSFLANERMYKTRIKKWNLKKYVKAGEIAAKVRLKRDAGAGIQKEETVLALRDRKVEWSDVENHLKRNPNRVVKLGTGGILEIGHVGGILVRTQSPDPATAARSVSSPLEGADDVRVADEITRLTRDYCLSAVENSIWVPSGMGHYQSTRGGALAYQRLQRWGESIGLALHLIIRSEMRSGFRLLNSCLDRLHSVFRDEDPSLLVHLVQVFVRFGSEAVPTSLRAMLNSYFRELAQTALGPKHPLTLLWDRLVRVTRSNAPGVTNRFPLRWMSGSFDPCFDTNNFYFNYISGLWTSPQEEVFYSKNSLSDIVLGFQATDDPHRLTFYLVHLTQALDILIQTGNFEQAETAIEALLFKARATTKGPFVKAEAWWFYLYNKAKLQGAMGCYVEAMSLASDLCRHSTEAYGPSSRRSLDALELRWKTQLGIADAGEVDKLWREWKDTAARVVNSLANDIEDSTTEANIPWNNGRGTASYLVTV</sequence>
<proteinExistence type="predicted"/>
<dbReference type="Pfam" id="PF14420">
    <property type="entry name" value="Clr5"/>
    <property type="match status" value="1"/>
</dbReference>
<gene>
    <name evidence="2" type="ORF">CONLIGDRAFT_713038</name>
</gene>
<dbReference type="STRING" id="1408157.A0A1J7JTU0"/>
<dbReference type="InterPro" id="IPR025676">
    <property type="entry name" value="Clr5_dom"/>
</dbReference>
<dbReference type="InParanoid" id="A0A1J7JTU0"/>
<evidence type="ECO:0000259" key="1">
    <source>
        <dbReference type="Pfam" id="PF14420"/>
    </source>
</evidence>
<dbReference type="PANTHER" id="PTHR38788">
    <property type="entry name" value="CLR5 DOMAIN-CONTAINING PROTEIN"/>
    <property type="match status" value="1"/>
</dbReference>
<name>A0A1J7JTU0_9PEZI</name>
<keyword evidence="3" id="KW-1185">Reference proteome</keyword>
<feature type="domain" description="Clr5" evidence="1">
    <location>
        <begin position="8"/>
        <end position="60"/>
    </location>
</feature>
<reference evidence="2 3" key="1">
    <citation type="submission" date="2016-10" db="EMBL/GenBank/DDBJ databases">
        <title>Draft genome sequence of Coniochaeta ligniaria NRRL30616, a lignocellulolytic fungus for bioabatement of inhibitors in plant biomass hydrolysates.</title>
        <authorList>
            <consortium name="DOE Joint Genome Institute"/>
            <person name="Jimenez D.J."/>
            <person name="Hector R.E."/>
            <person name="Riley R."/>
            <person name="Sun H."/>
            <person name="Grigoriev I.V."/>
            <person name="Van Elsas J.D."/>
            <person name="Nichols N.N."/>
        </authorList>
    </citation>
    <scope>NUCLEOTIDE SEQUENCE [LARGE SCALE GENOMIC DNA]</scope>
    <source>
        <strain evidence="2 3">NRRL 30616</strain>
    </source>
</reference>
<dbReference type="PANTHER" id="PTHR38788:SF3">
    <property type="entry name" value="CLR5 DOMAIN-CONTAINING PROTEIN"/>
    <property type="match status" value="1"/>
</dbReference>
<accession>A0A1J7JTU0</accession>
<dbReference type="AlphaFoldDB" id="A0A1J7JTU0"/>